<name>A0A4Y6UFH1_9PROT</name>
<keyword evidence="12" id="KW-1185">Reference proteome</keyword>
<dbReference type="AlphaFoldDB" id="A0A4Y6UFH1"/>
<dbReference type="Gene3D" id="3.30.200.20">
    <property type="entry name" value="Phosphorylase Kinase, domain 1"/>
    <property type="match status" value="1"/>
</dbReference>
<keyword evidence="3 8" id="KW-0791">Threonine biosynthesis</keyword>
<dbReference type="PANTHER" id="PTHR21064">
    <property type="entry name" value="AMINOGLYCOSIDE PHOSPHOTRANSFERASE DOMAIN-CONTAINING PROTEIN-RELATED"/>
    <property type="match status" value="1"/>
</dbReference>
<dbReference type="CDD" id="cd05153">
    <property type="entry name" value="HomoserineK_II"/>
    <property type="match status" value="1"/>
</dbReference>
<organism evidence="11 12">
    <name type="scientific">Swingsia samuiensis</name>
    <dbReference type="NCBI Taxonomy" id="1293412"/>
    <lineage>
        <taxon>Bacteria</taxon>
        <taxon>Pseudomonadati</taxon>
        <taxon>Pseudomonadota</taxon>
        <taxon>Alphaproteobacteria</taxon>
        <taxon>Acetobacterales</taxon>
        <taxon>Acetobacteraceae</taxon>
        <taxon>Swingsia</taxon>
    </lineage>
</organism>
<keyword evidence="2 8" id="KW-0808">Transferase</keyword>
<evidence type="ECO:0000259" key="10">
    <source>
        <dbReference type="Pfam" id="PF01636"/>
    </source>
</evidence>
<dbReference type="OrthoDB" id="9777460at2"/>
<evidence type="ECO:0000256" key="9">
    <source>
        <dbReference type="NCBIfam" id="TIGR00938"/>
    </source>
</evidence>
<dbReference type="Proteomes" id="UP000316313">
    <property type="component" value="Chromosome"/>
</dbReference>
<dbReference type="UniPathway" id="UPA00050">
    <property type="reaction ID" value="UER00064"/>
</dbReference>
<evidence type="ECO:0000256" key="2">
    <source>
        <dbReference type="ARBA" id="ARBA00022679"/>
    </source>
</evidence>
<keyword evidence="4 8" id="KW-0547">Nucleotide-binding</keyword>
<protein>
    <recommendedName>
        <fullName evidence="8 9">Homoserine kinase</fullName>
        <shortName evidence="8">HK</shortName>
        <shortName evidence="8">HSK</shortName>
        <ecNumber evidence="8 9">2.7.1.39</ecNumber>
    </recommendedName>
</protein>
<dbReference type="NCBIfam" id="NF003558">
    <property type="entry name" value="PRK05231.1"/>
    <property type="match status" value="1"/>
</dbReference>
<accession>A0A4Y6UFH1</accession>
<dbReference type="InterPro" id="IPR050249">
    <property type="entry name" value="Pseudomonas-type_ThrB"/>
</dbReference>
<evidence type="ECO:0000256" key="3">
    <source>
        <dbReference type="ARBA" id="ARBA00022697"/>
    </source>
</evidence>
<dbReference type="GO" id="GO:0004413">
    <property type="term" value="F:homoserine kinase activity"/>
    <property type="evidence" value="ECO:0007669"/>
    <property type="project" value="UniProtKB-UniRule"/>
</dbReference>
<dbReference type="PANTHER" id="PTHR21064:SF6">
    <property type="entry name" value="AMINOGLYCOSIDE PHOSPHOTRANSFERASE DOMAIN-CONTAINING PROTEIN"/>
    <property type="match status" value="1"/>
</dbReference>
<dbReference type="EMBL" id="CP038141">
    <property type="protein sequence ID" value="QDH16289.1"/>
    <property type="molecule type" value="Genomic_DNA"/>
</dbReference>
<dbReference type="Pfam" id="PF01636">
    <property type="entry name" value="APH"/>
    <property type="match status" value="1"/>
</dbReference>
<dbReference type="KEGG" id="ssam:E3D00_00910"/>
<comment type="similarity">
    <text evidence="7 8">Belongs to the pseudomonas-type ThrB family.</text>
</comment>
<dbReference type="EC" id="2.7.1.39" evidence="8 9"/>
<evidence type="ECO:0000256" key="4">
    <source>
        <dbReference type="ARBA" id="ARBA00022741"/>
    </source>
</evidence>
<dbReference type="Gene3D" id="3.90.1200.10">
    <property type="match status" value="1"/>
</dbReference>
<keyword evidence="5 8" id="KW-0418">Kinase</keyword>
<dbReference type="HAMAP" id="MF_00301">
    <property type="entry name" value="Homoser_kinase_2"/>
    <property type="match status" value="1"/>
</dbReference>
<gene>
    <name evidence="8" type="primary">thrB</name>
    <name evidence="11" type="ORF">E3D00_00910</name>
</gene>
<evidence type="ECO:0000313" key="11">
    <source>
        <dbReference type="EMBL" id="QDH16289.1"/>
    </source>
</evidence>
<dbReference type="GO" id="GO:0005524">
    <property type="term" value="F:ATP binding"/>
    <property type="evidence" value="ECO:0007669"/>
    <property type="project" value="UniProtKB-KW"/>
</dbReference>
<reference evidence="11 12" key="1">
    <citation type="submission" date="2019-03" db="EMBL/GenBank/DDBJ databases">
        <title>The complete genome sequence of Swingsia samuiensis NBRC107927(T).</title>
        <authorList>
            <person name="Chua K.-O."/>
            <person name="Chan K.-G."/>
            <person name="See-Too W.-S."/>
        </authorList>
    </citation>
    <scope>NUCLEOTIDE SEQUENCE [LARGE SCALE GENOMIC DNA]</scope>
    <source>
        <strain evidence="11 12">AH83</strain>
    </source>
</reference>
<dbReference type="InterPro" id="IPR011009">
    <property type="entry name" value="Kinase-like_dom_sf"/>
</dbReference>
<keyword evidence="6 8" id="KW-0067">ATP-binding</keyword>
<proteinExistence type="inferred from homology"/>
<dbReference type="RefSeq" id="WP_141459111.1">
    <property type="nucleotide sequence ID" value="NZ_CP038141.1"/>
</dbReference>
<evidence type="ECO:0000256" key="1">
    <source>
        <dbReference type="ARBA" id="ARBA00022605"/>
    </source>
</evidence>
<evidence type="ECO:0000256" key="5">
    <source>
        <dbReference type="ARBA" id="ARBA00022777"/>
    </source>
</evidence>
<feature type="domain" description="Aminoglycoside phosphotransferase" evidence="10">
    <location>
        <begin position="28"/>
        <end position="259"/>
    </location>
</feature>
<comment type="catalytic activity">
    <reaction evidence="8">
        <text>L-homoserine + ATP = O-phospho-L-homoserine + ADP + H(+)</text>
        <dbReference type="Rhea" id="RHEA:13985"/>
        <dbReference type="ChEBI" id="CHEBI:15378"/>
        <dbReference type="ChEBI" id="CHEBI:30616"/>
        <dbReference type="ChEBI" id="CHEBI:57476"/>
        <dbReference type="ChEBI" id="CHEBI:57590"/>
        <dbReference type="ChEBI" id="CHEBI:456216"/>
        <dbReference type="EC" id="2.7.1.39"/>
    </reaction>
</comment>
<dbReference type="NCBIfam" id="TIGR00938">
    <property type="entry name" value="thrB_alt"/>
    <property type="match status" value="1"/>
</dbReference>
<dbReference type="SUPFAM" id="SSF56112">
    <property type="entry name" value="Protein kinase-like (PK-like)"/>
    <property type="match status" value="1"/>
</dbReference>
<keyword evidence="1 8" id="KW-0028">Amino-acid biosynthesis</keyword>
<evidence type="ECO:0000313" key="12">
    <source>
        <dbReference type="Proteomes" id="UP000316313"/>
    </source>
</evidence>
<evidence type="ECO:0000256" key="6">
    <source>
        <dbReference type="ARBA" id="ARBA00022840"/>
    </source>
</evidence>
<comment type="pathway">
    <text evidence="8">Amino-acid biosynthesis; L-threonine biosynthesis; L-threonine from L-aspartate: step 4/5.</text>
</comment>
<dbReference type="GO" id="GO:0009088">
    <property type="term" value="P:threonine biosynthetic process"/>
    <property type="evidence" value="ECO:0007669"/>
    <property type="project" value="UniProtKB-UniRule"/>
</dbReference>
<dbReference type="InterPro" id="IPR002575">
    <property type="entry name" value="Aminoglycoside_PTrfase"/>
</dbReference>
<sequence>MAVYTEVAAETLRAFLGTYNIGTLEAFEGIAEGIENSNFLLKTSDSKYILTLFERRVQPKDLPWFLGLMKHLSQKGLNCPQPVEDQKGQALRELAGRPAAITTFLSGRAIEEIDEASCAAIGEALAQFHVLGADYKIERKNALSIEGWRPLFESCHGAGDDLSSGLTQEISKALLRLEKNWPQTDDLPRGQIHADLFPDNAFFQGKTVSGIIDFYFACTDFFAYDIAICLNAWCFKEDKTFLPTFAKAMIDGYEKVRPLERAEKEALPLLCQGAAIRFFLTRLYDWVNTPEGALVTKKDPLVYLTRLRYFSEVDHV</sequence>
<evidence type="ECO:0000256" key="7">
    <source>
        <dbReference type="ARBA" id="ARBA00038240"/>
    </source>
</evidence>
<evidence type="ECO:0000256" key="8">
    <source>
        <dbReference type="HAMAP-Rule" id="MF_00301"/>
    </source>
</evidence>
<dbReference type="InterPro" id="IPR005280">
    <property type="entry name" value="Homoserine_kinase_II"/>
</dbReference>